<sequence>MKEHEPSPLAFEYPPPGSYYLKRQNADTLDNDNTATDANADTVYKELSLLAKFEAAVNEAGGTAAQPSSRTQSLSQPLPSSPIHVLLDGTGGRVSILSSGSAVAAVAAVGVDNNCNSGLDDSRGARNLSATQGDEPTNSSCNKSKPFQATFSTNTGDSSSLVTVETTNSFQQGAIPQGGDDIVVGVDGVVVNDDACPPSDGSGHPTTAIRMCHGDIATDGLSAPPKRRVSRLAVSTAHHQSQHIPLPPPQQQHPQNRRQQLTNPADAEDNAIPMAIHHRINNEIFQSRMDIEHRRQTYYSTKPHLRLPPFPAAAARTPQSSSKMTATRRRVSNMPPFDRRHKFARRDYTSPTYMEDYVTTRQGSINGKVWTTSLTPRATVLPFGLAIDGKKQELRGLKASGAGTSSMCESSSSSSSTWSRWLPDRSPGHEIHPPTEPGPVYGVNRPRFTHKYALYDVPFYGIENVEISSSQYQLLNQSNPSPQLEEAEDNAVQDRRRDSNGTGVGTGGSSEAEYGGKRGGPGHLSDYREHIWSVAHEDEYGPET</sequence>
<evidence type="ECO:0000313" key="2">
    <source>
        <dbReference type="EMBL" id="KAG0284222.1"/>
    </source>
</evidence>
<protein>
    <submittedName>
        <fullName evidence="2">Uncharacterized protein</fullName>
    </submittedName>
</protein>
<feature type="region of interest" description="Disordered" evidence="1">
    <location>
        <begin position="302"/>
        <end position="330"/>
    </location>
</feature>
<comment type="caution">
    <text evidence="2">The sequence shown here is derived from an EMBL/GenBank/DDBJ whole genome shotgun (WGS) entry which is preliminary data.</text>
</comment>
<reference evidence="2" key="1">
    <citation type="journal article" date="2020" name="Fungal Divers.">
        <title>Resolving the Mortierellaceae phylogeny through synthesis of multi-gene phylogenetics and phylogenomics.</title>
        <authorList>
            <person name="Vandepol N."/>
            <person name="Liber J."/>
            <person name="Desiro A."/>
            <person name="Na H."/>
            <person name="Kennedy M."/>
            <person name="Barry K."/>
            <person name="Grigoriev I.V."/>
            <person name="Miller A.N."/>
            <person name="O'Donnell K."/>
            <person name="Stajich J.E."/>
            <person name="Bonito G."/>
        </authorList>
    </citation>
    <scope>NUCLEOTIDE SEQUENCE</scope>
    <source>
        <strain evidence="2">NVP60</strain>
    </source>
</reference>
<proteinExistence type="predicted"/>
<feature type="region of interest" description="Disordered" evidence="1">
    <location>
        <begin position="116"/>
        <end position="145"/>
    </location>
</feature>
<dbReference type="OrthoDB" id="2425412at2759"/>
<feature type="compositionally biased region" description="Low complexity" evidence="1">
    <location>
        <begin position="405"/>
        <end position="419"/>
    </location>
</feature>
<organism evidence="2 3">
    <name type="scientific">Linnemannia gamsii</name>
    <dbReference type="NCBI Taxonomy" id="64522"/>
    <lineage>
        <taxon>Eukaryota</taxon>
        <taxon>Fungi</taxon>
        <taxon>Fungi incertae sedis</taxon>
        <taxon>Mucoromycota</taxon>
        <taxon>Mortierellomycotina</taxon>
        <taxon>Mortierellomycetes</taxon>
        <taxon>Mortierellales</taxon>
        <taxon>Mortierellaceae</taxon>
        <taxon>Linnemannia</taxon>
    </lineage>
</organism>
<dbReference type="AlphaFoldDB" id="A0A9P6UEP3"/>
<name>A0A9P6UEP3_9FUNG</name>
<accession>A0A9P6UEP3</accession>
<feature type="non-terminal residue" evidence="2">
    <location>
        <position position="544"/>
    </location>
</feature>
<evidence type="ECO:0000313" key="3">
    <source>
        <dbReference type="Proteomes" id="UP000823405"/>
    </source>
</evidence>
<evidence type="ECO:0000256" key="1">
    <source>
        <dbReference type="SAM" id="MobiDB-lite"/>
    </source>
</evidence>
<dbReference type="Proteomes" id="UP000823405">
    <property type="component" value="Unassembled WGS sequence"/>
</dbReference>
<feature type="region of interest" description="Disordered" evidence="1">
    <location>
        <begin position="476"/>
        <end position="544"/>
    </location>
</feature>
<feature type="compositionally biased region" description="Polar residues" evidence="1">
    <location>
        <begin position="128"/>
        <end position="145"/>
    </location>
</feature>
<dbReference type="EMBL" id="JAAAIN010003745">
    <property type="protein sequence ID" value="KAG0284222.1"/>
    <property type="molecule type" value="Genomic_DNA"/>
</dbReference>
<feature type="region of interest" description="Disordered" evidence="1">
    <location>
        <begin position="1"/>
        <end position="23"/>
    </location>
</feature>
<feature type="compositionally biased region" description="Basic and acidic residues" evidence="1">
    <location>
        <begin position="422"/>
        <end position="433"/>
    </location>
</feature>
<feature type="compositionally biased region" description="Basic and acidic residues" evidence="1">
    <location>
        <begin position="525"/>
        <end position="544"/>
    </location>
</feature>
<feature type="region of interest" description="Disordered" evidence="1">
    <location>
        <begin position="233"/>
        <end position="263"/>
    </location>
</feature>
<gene>
    <name evidence="2" type="ORF">BGZ97_008260</name>
</gene>
<keyword evidence="3" id="KW-1185">Reference proteome</keyword>
<feature type="region of interest" description="Disordered" evidence="1">
    <location>
        <begin position="400"/>
        <end position="442"/>
    </location>
</feature>